<dbReference type="OrthoDB" id="5147972at2"/>
<keyword evidence="3" id="KW-1185">Reference proteome</keyword>
<dbReference type="SUPFAM" id="SSF47413">
    <property type="entry name" value="lambda repressor-like DNA-binding domains"/>
    <property type="match status" value="1"/>
</dbReference>
<dbReference type="EMBL" id="VLTK01000030">
    <property type="protein sequence ID" value="TSI11309.1"/>
    <property type="molecule type" value="Genomic_DNA"/>
</dbReference>
<dbReference type="GO" id="GO:0003677">
    <property type="term" value="F:DNA binding"/>
    <property type="evidence" value="ECO:0007669"/>
    <property type="project" value="InterPro"/>
</dbReference>
<dbReference type="SMART" id="SM00530">
    <property type="entry name" value="HTH_XRE"/>
    <property type="match status" value="1"/>
</dbReference>
<reference evidence="2 3" key="1">
    <citation type="submission" date="2019-07" db="EMBL/GenBank/DDBJ databases">
        <title>Draft genome sequence of Brevibacterium aurantiacum XU54 isolated from Xinjiang China.</title>
        <authorList>
            <person name="Xu X."/>
        </authorList>
    </citation>
    <scope>NUCLEOTIDE SEQUENCE [LARGE SCALE GENOMIC DNA]</scope>
    <source>
        <strain evidence="2 3">XU54</strain>
    </source>
</reference>
<organism evidence="2 3">
    <name type="scientific">Brevibacterium aurantiacum</name>
    <dbReference type="NCBI Taxonomy" id="273384"/>
    <lineage>
        <taxon>Bacteria</taxon>
        <taxon>Bacillati</taxon>
        <taxon>Actinomycetota</taxon>
        <taxon>Actinomycetes</taxon>
        <taxon>Micrococcales</taxon>
        <taxon>Brevibacteriaceae</taxon>
        <taxon>Brevibacterium</taxon>
    </lineage>
</organism>
<comment type="caution">
    <text evidence="2">The sequence shown here is derived from an EMBL/GenBank/DDBJ whole genome shotgun (WGS) entry which is preliminary data.</text>
</comment>
<dbReference type="AlphaFoldDB" id="A0A556C1H7"/>
<evidence type="ECO:0000313" key="2">
    <source>
        <dbReference type="EMBL" id="TSI11309.1"/>
    </source>
</evidence>
<sequence length="118" mass="13529">MVMYQIAGGTRAKQRKRPRSRYLREVYMRPINRERLARRRVEAGFTQRELAMLCKCTQAAISALETGAMANCSADLAKQIARRLDRELEELFHSHDGARVHRVTNAVKSNQQSDRLAA</sequence>
<dbReference type="CDD" id="cd00093">
    <property type="entry name" value="HTH_XRE"/>
    <property type="match status" value="1"/>
</dbReference>
<dbReference type="RefSeq" id="WP_143924687.1">
    <property type="nucleotide sequence ID" value="NZ_VLTK01000030.1"/>
</dbReference>
<dbReference type="Pfam" id="PF01381">
    <property type="entry name" value="HTH_3"/>
    <property type="match status" value="1"/>
</dbReference>
<evidence type="ECO:0000313" key="3">
    <source>
        <dbReference type="Proteomes" id="UP000316406"/>
    </source>
</evidence>
<feature type="domain" description="HTH cro/C1-type" evidence="1">
    <location>
        <begin position="36"/>
        <end position="91"/>
    </location>
</feature>
<accession>A0A556C1H7</accession>
<protein>
    <submittedName>
        <fullName evidence="2">Helix-turn-helix transcriptional regulator</fullName>
    </submittedName>
</protein>
<dbReference type="InterPro" id="IPR010982">
    <property type="entry name" value="Lambda_DNA-bd_dom_sf"/>
</dbReference>
<dbReference type="Gene3D" id="1.10.260.40">
    <property type="entry name" value="lambda repressor-like DNA-binding domains"/>
    <property type="match status" value="1"/>
</dbReference>
<evidence type="ECO:0000259" key="1">
    <source>
        <dbReference type="PROSITE" id="PS50943"/>
    </source>
</evidence>
<name>A0A556C1H7_BREAU</name>
<dbReference type="PROSITE" id="PS50943">
    <property type="entry name" value="HTH_CROC1"/>
    <property type="match status" value="1"/>
</dbReference>
<gene>
    <name evidence="2" type="ORF">FO013_21925</name>
</gene>
<dbReference type="InterPro" id="IPR001387">
    <property type="entry name" value="Cro/C1-type_HTH"/>
</dbReference>
<dbReference type="Proteomes" id="UP000316406">
    <property type="component" value="Unassembled WGS sequence"/>
</dbReference>
<proteinExistence type="predicted"/>